<keyword evidence="1" id="KW-0812">Transmembrane</keyword>
<accession>A0A6J7CTS5</accession>
<sequence>MLALGPPLQRGLVRLGCPELIAEAIAATVSATVATTPVIAWKVGRLSLAAIPANLLAAPAVAPAMWLGLGGSAMAQVSQAVAAPFAYAAAVPVSCLLELAQLFGKPSWASVPWKPSGEAVLVMLGVLALGAGMLGRSRSEA</sequence>
<name>A0A6J7CTS5_9ZZZZ</name>
<dbReference type="InterPro" id="IPR004477">
    <property type="entry name" value="ComEC_N"/>
</dbReference>
<evidence type="ECO:0000256" key="1">
    <source>
        <dbReference type="SAM" id="Phobius"/>
    </source>
</evidence>
<proteinExistence type="predicted"/>
<feature type="transmembrane region" description="Helical" evidence="1">
    <location>
        <begin position="46"/>
        <end position="69"/>
    </location>
</feature>
<evidence type="ECO:0000259" key="2">
    <source>
        <dbReference type="Pfam" id="PF03772"/>
    </source>
</evidence>
<evidence type="ECO:0000313" key="3">
    <source>
        <dbReference type="EMBL" id="CAB4860234.1"/>
    </source>
</evidence>
<feature type="domain" description="ComEC/Rec2-related protein" evidence="2">
    <location>
        <begin position="4"/>
        <end position="135"/>
    </location>
</feature>
<reference evidence="3" key="1">
    <citation type="submission" date="2020-05" db="EMBL/GenBank/DDBJ databases">
        <authorList>
            <person name="Chiriac C."/>
            <person name="Salcher M."/>
            <person name="Ghai R."/>
            <person name="Kavagutti S V."/>
        </authorList>
    </citation>
    <scope>NUCLEOTIDE SEQUENCE</scope>
</reference>
<feature type="transmembrane region" description="Helical" evidence="1">
    <location>
        <begin position="81"/>
        <end position="104"/>
    </location>
</feature>
<gene>
    <name evidence="3" type="ORF">UFOPK3444_00134</name>
</gene>
<keyword evidence="1" id="KW-0472">Membrane</keyword>
<keyword evidence="1" id="KW-1133">Transmembrane helix</keyword>
<feature type="transmembrane region" description="Helical" evidence="1">
    <location>
        <begin position="116"/>
        <end position="135"/>
    </location>
</feature>
<organism evidence="3">
    <name type="scientific">freshwater metagenome</name>
    <dbReference type="NCBI Taxonomy" id="449393"/>
    <lineage>
        <taxon>unclassified sequences</taxon>
        <taxon>metagenomes</taxon>
        <taxon>ecological metagenomes</taxon>
    </lineage>
</organism>
<dbReference type="EMBL" id="CAFBLU010000001">
    <property type="protein sequence ID" value="CAB4860234.1"/>
    <property type="molecule type" value="Genomic_DNA"/>
</dbReference>
<dbReference type="Pfam" id="PF03772">
    <property type="entry name" value="Competence"/>
    <property type="match status" value="1"/>
</dbReference>
<dbReference type="AlphaFoldDB" id="A0A6J7CTS5"/>
<protein>
    <submittedName>
        <fullName evidence="3">Unannotated protein</fullName>
    </submittedName>
</protein>